<protein>
    <submittedName>
        <fullName evidence="3">Uncharacterized protein LOC107429633 isoform X1</fullName>
    </submittedName>
</protein>
<dbReference type="PANTHER" id="PTHR31984">
    <property type="entry name" value="TRANSPORTER, PUTATIVE (DUF179)-RELATED"/>
    <property type="match status" value="1"/>
</dbReference>
<dbReference type="InterPro" id="IPR003774">
    <property type="entry name" value="AlgH-like"/>
</dbReference>
<organism evidence="2 3">
    <name type="scientific">Ziziphus jujuba</name>
    <name type="common">Chinese jujube</name>
    <name type="synonym">Ziziphus sativa</name>
    <dbReference type="NCBI Taxonomy" id="326968"/>
    <lineage>
        <taxon>Eukaryota</taxon>
        <taxon>Viridiplantae</taxon>
        <taxon>Streptophyta</taxon>
        <taxon>Embryophyta</taxon>
        <taxon>Tracheophyta</taxon>
        <taxon>Spermatophyta</taxon>
        <taxon>Magnoliopsida</taxon>
        <taxon>eudicotyledons</taxon>
        <taxon>Gunneridae</taxon>
        <taxon>Pentapetalae</taxon>
        <taxon>rosids</taxon>
        <taxon>fabids</taxon>
        <taxon>Rosales</taxon>
        <taxon>Rhamnaceae</taxon>
        <taxon>Paliureae</taxon>
        <taxon>Ziziphus</taxon>
    </lineage>
</organism>
<dbReference type="PANTHER" id="PTHR31984:SF12">
    <property type="entry name" value="THIOREDOXIN DOMAIN-CONTAINING PROTEIN"/>
    <property type="match status" value="1"/>
</dbReference>
<dbReference type="InterPro" id="IPR036249">
    <property type="entry name" value="Thioredoxin-like_sf"/>
</dbReference>
<dbReference type="RefSeq" id="XP_015895838.3">
    <property type="nucleotide sequence ID" value="XM_016040352.4"/>
</dbReference>
<evidence type="ECO:0000256" key="1">
    <source>
        <dbReference type="SAM" id="MobiDB-lite"/>
    </source>
</evidence>
<accession>A0A6P4AL77</accession>
<dbReference type="Pfam" id="PF02622">
    <property type="entry name" value="DUF179"/>
    <property type="match status" value="1"/>
</dbReference>
<feature type="region of interest" description="Disordered" evidence="1">
    <location>
        <begin position="523"/>
        <end position="544"/>
    </location>
</feature>
<dbReference type="FunCoup" id="A0A6P4AL77">
    <property type="interactions" value="2267"/>
</dbReference>
<dbReference type="Proteomes" id="UP001652623">
    <property type="component" value="Chromosome 12"/>
</dbReference>
<keyword evidence="2" id="KW-1185">Reference proteome</keyword>
<dbReference type="InParanoid" id="A0A6P4AL77"/>
<dbReference type="GeneID" id="107429633"/>
<dbReference type="AlphaFoldDB" id="A0A6P4AL77"/>
<dbReference type="SUPFAM" id="SSF52833">
    <property type="entry name" value="Thioredoxin-like"/>
    <property type="match status" value="2"/>
</dbReference>
<dbReference type="Gene3D" id="3.40.30.10">
    <property type="entry name" value="Glutaredoxin"/>
    <property type="match status" value="3"/>
</dbReference>
<dbReference type="Gene3D" id="3.40.1740.10">
    <property type="entry name" value="VC0467-like"/>
    <property type="match status" value="1"/>
</dbReference>
<dbReference type="KEGG" id="zju:107429633"/>
<dbReference type="SUPFAM" id="SSF143456">
    <property type="entry name" value="VC0467-like"/>
    <property type="match status" value="1"/>
</dbReference>
<feature type="compositionally biased region" description="Basic and acidic residues" evidence="1">
    <location>
        <begin position="535"/>
        <end position="544"/>
    </location>
</feature>
<feature type="compositionally biased region" description="Polar residues" evidence="1">
    <location>
        <begin position="523"/>
        <end position="534"/>
    </location>
</feature>
<evidence type="ECO:0000313" key="3">
    <source>
        <dbReference type="RefSeq" id="XP_015895838.3"/>
    </source>
</evidence>
<proteinExistence type="predicted"/>
<reference evidence="3" key="1">
    <citation type="submission" date="2025-08" db="UniProtKB">
        <authorList>
            <consortium name="RefSeq"/>
        </authorList>
    </citation>
    <scope>IDENTIFICATION</scope>
    <source>
        <tissue evidence="3">Seedling</tissue>
    </source>
</reference>
<sequence>MLFEWNTTMKEKVVVLVACCICVGASITAVNCKSDDPGEWQILTKLNFSSTLRLHPHILLLVTLPWSGECRSLRKEIATLVTNRQEEFSSLKLMVMYRNTEKMLADAIGAATQETTILYYHHSVSYKYQGRLTAKYILSSIYPYMSVSPEELPLKRLSDAEELKEFLDSTDKALLLFEFCGWAPKLLAKAKKNGTENGGVLGTSFRGETPTAMAKSIQKVAAGMDDAEMKCGIDNGFDTVPWFSHFGFVNESALFDETENLKHGGVSSCSLLDFQQFDSFFTKFMTVAKDFFLPSERHRAGLVSERSILSTLGIQESGSWLAVLYFAGCPSCLRILNKEDDLNNVLKMDNPMLMELETDDHDLRPSLPANKPSMLLFVDRSSDSFETRRKGKEALDAFRELALRYHNSYHMSGENGQKLGKSVQDNQRFKSTSGHPRLKLSPATQVVKIKDKMSTVVILNDGKHVTLDEGTSGLQGGSLHEVLANLLKQKKEAKLSSLAKELGFQLLSEDIDIKLVNTLSSETEIQSDQVSPNPSKEDSVVSDVDSDKDQLLQIEENPVISKVKYDDEKKTYVDSSERLVSMESKQFVTEHEDVKVEETSSPQVDMSRDQQLHFQRFKGSFFFCDGNYQLLQSLTGGSEIPALVIVDPIWQQHYVFPKEKHLSYSSLDGFLAGFLNGSLVPYQQSESVRQGTREVIQPPFVNLDFHEADSLPRITSNTFSKLVFGFNQSGTDAQSKDVLVLFSNRWCGFCQRMELVVREVYRAVKGYVNMLRSESSNGKKMLDDDKLKDVLLKFPLIYLLDCTVNDCSLILRSINKREVYPSLMLFPAEGKNALLYEGHMSVTDIIRFIADRGSDSHHLIHDNGIILSVDKKEGENQNLHNKIKTHTLKGMHEASVQVVAGSILIATKQLLGVKPFDQSKILIVKADQNSGFEGLIFNKKIRWDAFDKVEEGLEILTEAPLSFGGPVIKYGMPLVALTKTVVGDRYPEILPGIFFLDQSATIHEIKEVKSGKRSIDDYWFFLGYSSWGWEQMFDEIAEGAWDVSDDSFTHFGWP</sequence>
<name>A0A6P4AL77_ZIZJJ</name>
<evidence type="ECO:0000313" key="2">
    <source>
        <dbReference type="Proteomes" id="UP001652623"/>
    </source>
</evidence>
<gene>
    <name evidence="3" type="primary">LOC107429633</name>
</gene>